<sequence length="303" mass="33061">MDADRDSSADEILHDFRPFFVVHKDGRVEKLKIIDHVRPLPPSVDPATGVESLDVVVSPSTGVSARIFLPKVGYDGPKLPLLVHIHGGGGFCAGSPFDTATHGFLTTIVSKANVVAISVDYRLAPEHPLPIAYEDSFEALKWIASAQDPTLARCADLRRIFMVGESAGANIMVHVAIRAGATGLPGAKIVGLLVMHPFFGGKEVDKMYKFMSPMSSGMDDDPKLNPGADPDLEKMAGERALVCVASRDWLKPRGITLYETLRARWGGKLALVETDEDHCFYMFKKNDKADELIAKMVDFISQQ</sequence>
<dbReference type="Proteomes" id="UP001057402">
    <property type="component" value="Chromosome 7"/>
</dbReference>
<organism evidence="1 2">
    <name type="scientific">Melastoma candidum</name>
    <dbReference type="NCBI Taxonomy" id="119954"/>
    <lineage>
        <taxon>Eukaryota</taxon>
        <taxon>Viridiplantae</taxon>
        <taxon>Streptophyta</taxon>
        <taxon>Embryophyta</taxon>
        <taxon>Tracheophyta</taxon>
        <taxon>Spermatophyta</taxon>
        <taxon>Magnoliopsida</taxon>
        <taxon>eudicotyledons</taxon>
        <taxon>Gunneridae</taxon>
        <taxon>Pentapetalae</taxon>
        <taxon>rosids</taxon>
        <taxon>malvids</taxon>
        <taxon>Myrtales</taxon>
        <taxon>Melastomataceae</taxon>
        <taxon>Melastomatoideae</taxon>
        <taxon>Melastomateae</taxon>
        <taxon>Melastoma</taxon>
    </lineage>
</organism>
<proteinExistence type="predicted"/>
<dbReference type="EMBL" id="CM042886">
    <property type="protein sequence ID" value="KAI4342165.1"/>
    <property type="molecule type" value="Genomic_DNA"/>
</dbReference>
<keyword evidence="2" id="KW-1185">Reference proteome</keyword>
<name>A0ACB9P0P6_9MYRT</name>
<evidence type="ECO:0000313" key="1">
    <source>
        <dbReference type="EMBL" id="KAI4342165.1"/>
    </source>
</evidence>
<evidence type="ECO:0000313" key="2">
    <source>
        <dbReference type="Proteomes" id="UP001057402"/>
    </source>
</evidence>
<gene>
    <name evidence="1" type="ORF">MLD38_026818</name>
</gene>
<reference evidence="2" key="1">
    <citation type="journal article" date="2023" name="Front. Plant Sci.">
        <title>Chromosomal-level genome assembly of Melastoma candidum provides insights into trichome evolution.</title>
        <authorList>
            <person name="Zhong Y."/>
            <person name="Wu W."/>
            <person name="Sun C."/>
            <person name="Zou P."/>
            <person name="Liu Y."/>
            <person name="Dai S."/>
            <person name="Zhou R."/>
        </authorList>
    </citation>
    <scope>NUCLEOTIDE SEQUENCE [LARGE SCALE GENOMIC DNA]</scope>
</reference>
<accession>A0ACB9P0P6</accession>
<comment type="caution">
    <text evidence="1">The sequence shown here is derived from an EMBL/GenBank/DDBJ whole genome shotgun (WGS) entry which is preliminary data.</text>
</comment>
<protein>
    <submittedName>
        <fullName evidence="1">Uncharacterized protein</fullName>
    </submittedName>
</protein>